<dbReference type="AlphaFoldDB" id="A0A7R9E225"/>
<dbReference type="InterPro" id="IPR031329">
    <property type="entry name" value="NEUT/ALK_ceramidase_N"/>
</dbReference>
<name>A0A7R9E225_9NEOP</name>
<keyword evidence="1" id="KW-0472">Membrane</keyword>
<gene>
    <name evidence="3" type="ORF">TMSB3V08_LOCUS2894</name>
</gene>
<dbReference type="Pfam" id="PF04734">
    <property type="entry name" value="Ceramidase_alk"/>
    <property type="match status" value="1"/>
</dbReference>
<protein>
    <recommendedName>
        <fullName evidence="2">Neutral/alkaline non-lysosomal ceramidase N-terminal domain-containing protein</fullName>
    </recommendedName>
</protein>
<feature type="transmembrane region" description="Helical" evidence="1">
    <location>
        <begin position="36"/>
        <end position="57"/>
    </location>
</feature>
<keyword evidence="1" id="KW-1133">Transmembrane helix</keyword>
<proteinExistence type="predicted"/>
<dbReference type="EMBL" id="OB793082">
    <property type="protein sequence ID" value="CAD7425996.1"/>
    <property type="molecule type" value="Genomic_DNA"/>
</dbReference>
<sequence length="337" mass="38039">MYLIKCRNTHDRYSTTVDITTVPIRRRAIIKMLQKVFKLVIFLRFVLSLQIFLRFVLSLQIFLRFVLSLQIFLRHNPLLNHPLISNGDNSPGGVSPFKQYLNIPGLLDNIRTSIIRRFGAVSLTSRDESAPGLAAVRAPRDVIRPTALLCVYVSTNCYKETPAILCVYVSTNCHKETPALPCVYVSTNCYKETPAIPCVYVSTNCYKETPALPCVYVSTNCYKETPDIPCVYVSTNCYKETPALLCVYVSTNCYKEKSAPYLQMGYANLKQKTAGIHLRQFSRAYVIDDGNSRMAFVSADVGMIPHGIRKQVSYPQADNVSASMLAIRKQIIYLLVR</sequence>
<evidence type="ECO:0000256" key="1">
    <source>
        <dbReference type="SAM" id="Phobius"/>
    </source>
</evidence>
<evidence type="ECO:0000313" key="3">
    <source>
        <dbReference type="EMBL" id="CAD7425996.1"/>
    </source>
</evidence>
<reference evidence="3" key="1">
    <citation type="submission" date="2020-11" db="EMBL/GenBank/DDBJ databases">
        <authorList>
            <person name="Tran Van P."/>
        </authorList>
    </citation>
    <scope>NUCLEOTIDE SEQUENCE</scope>
</reference>
<accession>A0A7R9E225</accession>
<organism evidence="3">
    <name type="scientific">Timema monikensis</name>
    <dbReference type="NCBI Taxonomy" id="170555"/>
    <lineage>
        <taxon>Eukaryota</taxon>
        <taxon>Metazoa</taxon>
        <taxon>Ecdysozoa</taxon>
        <taxon>Arthropoda</taxon>
        <taxon>Hexapoda</taxon>
        <taxon>Insecta</taxon>
        <taxon>Pterygota</taxon>
        <taxon>Neoptera</taxon>
        <taxon>Polyneoptera</taxon>
        <taxon>Phasmatodea</taxon>
        <taxon>Timematodea</taxon>
        <taxon>Timematoidea</taxon>
        <taxon>Timematidae</taxon>
        <taxon>Timema</taxon>
    </lineage>
</organism>
<feature type="domain" description="Neutral/alkaline non-lysosomal ceramidase N-terminal" evidence="2">
    <location>
        <begin position="264"/>
        <end position="312"/>
    </location>
</feature>
<evidence type="ECO:0000259" key="2">
    <source>
        <dbReference type="Pfam" id="PF04734"/>
    </source>
</evidence>
<keyword evidence="1" id="KW-0812">Transmembrane</keyword>